<dbReference type="GO" id="GO:0017147">
    <property type="term" value="F:Wnt-protein binding"/>
    <property type="evidence" value="ECO:0000318"/>
    <property type="project" value="GO_Central"/>
</dbReference>
<dbReference type="Pfam" id="PF01759">
    <property type="entry name" value="NTR"/>
    <property type="match status" value="1"/>
</dbReference>
<evidence type="ECO:0000256" key="5">
    <source>
        <dbReference type="ARBA" id="ARBA00022687"/>
    </source>
</evidence>
<evidence type="ECO:0000256" key="7">
    <source>
        <dbReference type="ARBA" id="ARBA00022782"/>
    </source>
</evidence>
<evidence type="ECO:0000256" key="3">
    <source>
        <dbReference type="ARBA" id="ARBA00022473"/>
    </source>
</evidence>
<keyword evidence="9" id="KW-0325">Glycoprotein</keyword>
<dbReference type="InParanoid" id="A0A7M7HHF8"/>
<evidence type="ECO:0000256" key="10">
    <source>
        <dbReference type="PROSITE-ProRule" id="PRU00090"/>
    </source>
</evidence>
<keyword evidence="14" id="KW-1185">Reference proteome</keyword>
<organism evidence="13 14">
    <name type="scientific">Strongylocentrotus purpuratus</name>
    <name type="common">Purple sea urchin</name>
    <dbReference type="NCBI Taxonomy" id="7668"/>
    <lineage>
        <taxon>Eukaryota</taxon>
        <taxon>Metazoa</taxon>
        <taxon>Echinodermata</taxon>
        <taxon>Eleutherozoa</taxon>
        <taxon>Echinozoa</taxon>
        <taxon>Echinoidea</taxon>
        <taxon>Euechinoidea</taxon>
        <taxon>Echinacea</taxon>
        <taxon>Camarodonta</taxon>
        <taxon>Echinidea</taxon>
        <taxon>Strongylocentrotidae</taxon>
        <taxon>Strongylocentrotus</taxon>
    </lineage>
</organism>
<evidence type="ECO:0000256" key="8">
    <source>
        <dbReference type="ARBA" id="ARBA00023157"/>
    </source>
</evidence>
<keyword evidence="4" id="KW-0964">Secreted</keyword>
<keyword evidence="7" id="KW-0221">Differentiation</keyword>
<dbReference type="RefSeq" id="XP_011667363.2">
    <property type="nucleotide sequence ID" value="XM_011669061.2"/>
</dbReference>
<dbReference type="SUPFAM" id="SSF50242">
    <property type="entry name" value="TIMP-like"/>
    <property type="match status" value="1"/>
</dbReference>
<feature type="domain" description="NTR" evidence="12">
    <location>
        <begin position="190"/>
        <end position="315"/>
    </location>
</feature>
<dbReference type="SUPFAM" id="SSF63501">
    <property type="entry name" value="Frizzled cysteine-rich domain"/>
    <property type="match status" value="1"/>
</dbReference>
<comment type="subcellular location">
    <subcellularLocation>
        <location evidence="1">Secreted</location>
    </subcellularLocation>
</comment>
<dbReference type="PROSITE" id="PS50038">
    <property type="entry name" value="FZ"/>
    <property type="match status" value="1"/>
</dbReference>
<evidence type="ECO:0000256" key="1">
    <source>
        <dbReference type="ARBA" id="ARBA00004613"/>
    </source>
</evidence>
<comment type="caution">
    <text evidence="10">Lacks conserved residue(s) required for the propagation of feature annotation.</text>
</comment>
<dbReference type="PANTHER" id="PTHR11309:SF96">
    <property type="entry name" value="SECRETED FRIZZLED-RELATED PROTEIN 3"/>
    <property type="match status" value="1"/>
</dbReference>
<evidence type="ECO:0000259" key="11">
    <source>
        <dbReference type="PROSITE" id="PS50038"/>
    </source>
</evidence>
<dbReference type="InterPro" id="IPR008993">
    <property type="entry name" value="TIMP-like_OB-fold"/>
</dbReference>
<dbReference type="InterPro" id="IPR015526">
    <property type="entry name" value="Frizzled/SFRP"/>
</dbReference>
<dbReference type="GO" id="GO:0005737">
    <property type="term" value="C:cytoplasm"/>
    <property type="evidence" value="ECO:0000318"/>
    <property type="project" value="GO_Central"/>
</dbReference>
<evidence type="ECO:0008006" key="15">
    <source>
        <dbReference type="Google" id="ProtNLM"/>
    </source>
</evidence>
<evidence type="ECO:0000256" key="6">
    <source>
        <dbReference type="ARBA" id="ARBA00022729"/>
    </source>
</evidence>
<dbReference type="FunFam" id="1.10.2000.10:FF:000005">
    <property type="entry name" value="secreted frizzled-related protein 4"/>
    <property type="match status" value="1"/>
</dbReference>
<evidence type="ECO:0000313" key="14">
    <source>
        <dbReference type="Proteomes" id="UP000007110"/>
    </source>
</evidence>
<dbReference type="Gene3D" id="2.40.50.120">
    <property type="match status" value="1"/>
</dbReference>
<name>A0A7M7HHF8_STRPU</name>
<dbReference type="PROSITE" id="PS50189">
    <property type="entry name" value="NTR"/>
    <property type="match status" value="1"/>
</dbReference>
<dbReference type="OMA" id="CRAMPWN"/>
<dbReference type="FunCoup" id="A0A7M7HHF8">
    <property type="interactions" value="466"/>
</dbReference>
<accession>A0A7M7HHF8</accession>
<dbReference type="SMART" id="SM00643">
    <property type="entry name" value="C345C"/>
    <property type="match status" value="1"/>
</dbReference>
<protein>
    <recommendedName>
        <fullName evidence="15">Secreted frizzled-related protein 3</fullName>
    </recommendedName>
</protein>
<dbReference type="Gene3D" id="1.10.2000.10">
    <property type="entry name" value="Frizzled cysteine-rich domain"/>
    <property type="match status" value="1"/>
</dbReference>
<dbReference type="GeneID" id="581781"/>
<keyword evidence="5" id="KW-0879">Wnt signaling pathway</keyword>
<feature type="domain" description="FZ" evidence="11">
    <location>
        <begin position="43"/>
        <end position="163"/>
    </location>
</feature>
<dbReference type="Pfam" id="PF01392">
    <property type="entry name" value="Fz"/>
    <property type="match status" value="1"/>
</dbReference>
<dbReference type="GO" id="GO:0090090">
    <property type="term" value="P:negative regulation of canonical Wnt signaling pathway"/>
    <property type="evidence" value="ECO:0007669"/>
    <property type="project" value="UniProtKB-ARBA"/>
</dbReference>
<dbReference type="SMART" id="SM00063">
    <property type="entry name" value="FRI"/>
    <property type="match status" value="1"/>
</dbReference>
<dbReference type="GO" id="GO:0030154">
    <property type="term" value="P:cell differentiation"/>
    <property type="evidence" value="ECO:0007669"/>
    <property type="project" value="UniProtKB-KW"/>
</dbReference>
<dbReference type="AlphaFoldDB" id="A0A7M7HHF8"/>
<reference evidence="14" key="1">
    <citation type="submission" date="2015-02" db="EMBL/GenBank/DDBJ databases">
        <title>Genome sequencing for Strongylocentrotus purpuratus.</title>
        <authorList>
            <person name="Murali S."/>
            <person name="Liu Y."/>
            <person name="Vee V."/>
            <person name="English A."/>
            <person name="Wang M."/>
            <person name="Skinner E."/>
            <person name="Han Y."/>
            <person name="Muzny D.M."/>
            <person name="Worley K.C."/>
            <person name="Gibbs R.A."/>
        </authorList>
    </citation>
    <scope>NUCLEOTIDE SEQUENCE</scope>
</reference>
<keyword evidence="8 10" id="KW-1015">Disulfide bond</keyword>
<feature type="disulfide bond" evidence="10">
    <location>
        <begin position="125"/>
        <end position="149"/>
    </location>
</feature>
<evidence type="ECO:0000256" key="2">
    <source>
        <dbReference type="ARBA" id="ARBA00010054"/>
    </source>
</evidence>
<evidence type="ECO:0000259" key="12">
    <source>
        <dbReference type="PROSITE" id="PS50189"/>
    </source>
</evidence>
<dbReference type="GO" id="GO:0035567">
    <property type="term" value="P:non-canonical Wnt signaling pathway"/>
    <property type="evidence" value="ECO:0000318"/>
    <property type="project" value="GO_Central"/>
</dbReference>
<keyword evidence="6" id="KW-0732">Signal</keyword>
<dbReference type="EnsemblMetazoa" id="XM_011669061">
    <property type="protein sequence ID" value="XP_011667363"/>
    <property type="gene ID" value="LOC581781"/>
</dbReference>
<dbReference type="KEGG" id="spu:581781"/>
<keyword evidence="3" id="KW-0217">Developmental protein</keyword>
<dbReference type="InterPro" id="IPR018933">
    <property type="entry name" value="Netrin_module_non-TIMP"/>
</dbReference>
<comment type="similarity">
    <text evidence="2">Belongs to the secreted frizzled-related protein (sFRP) family.</text>
</comment>
<evidence type="ECO:0000256" key="9">
    <source>
        <dbReference type="ARBA" id="ARBA00023180"/>
    </source>
</evidence>
<evidence type="ECO:0000313" key="13">
    <source>
        <dbReference type="EnsemblMetazoa" id="XP_011667363"/>
    </source>
</evidence>
<dbReference type="Proteomes" id="UP000007110">
    <property type="component" value="Unassembled WGS sequence"/>
</dbReference>
<dbReference type="PANTHER" id="PTHR11309">
    <property type="entry name" value="FRIZZLED"/>
    <property type="match status" value="1"/>
</dbReference>
<dbReference type="GO" id="GO:0005615">
    <property type="term" value="C:extracellular space"/>
    <property type="evidence" value="ECO:0000318"/>
    <property type="project" value="GO_Central"/>
</dbReference>
<dbReference type="OrthoDB" id="5946121at2759"/>
<feature type="disulfide bond" evidence="10">
    <location>
        <begin position="48"/>
        <end position="109"/>
    </location>
</feature>
<dbReference type="GO" id="GO:0060070">
    <property type="term" value="P:canonical Wnt signaling pathway"/>
    <property type="evidence" value="ECO:0000318"/>
    <property type="project" value="GO_Central"/>
</dbReference>
<reference evidence="13" key="2">
    <citation type="submission" date="2021-01" db="UniProtKB">
        <authorList>
            <consortium name="EnsemblMetazoa"/>
        </authorList>
    </citation>
    <scope>IDENTIFICATION</scope>
</reference>
<evidence type="ECO:0000256" key="4">
    <source>
        <dbReference type="ARBA" id="ARBA00022525"/>
    </source>
</evidence>
<feature type="disulfide bond" evidence="10">
    <location>
        <begin position="56"/>
        <end position="102"/>
    </location>
</feature>
<dbReference type="InterPro" id="IPR020067">
    <property type="entry name" value="Frizzled_dom"/>
</dbReference>
<dbReference type="InterPro" id="IPR001134">
    <property type="entry name" value="Netrin_domain"/>
</dbReference>
<proteinExistence type="inferred from homology"/>
<dbReference type="InterPro" id="IPR036790">
    <property type="entry name" value="Frizzled_dom_sf"/>
</dbReference>
<sequence length="335" mass="38694">MNCGNFLLRAMHSSCTLRWLSMNRSVFIPFTLFTALSAMSMNGGRPECQLVQLPMCESMPYNLTRMPNLLHHSTQENAKLAIEQFLPLVNTNCSGNLTFFLCAMYVPICTMGFMEEPVPPCKSVCQNVRAGCEPIMIEHNVSWPVYLSCDQLPEYTSGVCITRDAIVDSGPTMDHFQPTPTVPEVPPGNCDVCQYDYELSRDLFFEKEYEFVIRARVEGFHSGTRRGEMYIRVIIHHVVQFSEIHIPVGEVQLWVNNYCACPMMTSGEEYMIMCYQDIINGRLLLENDCLVIPWHSRYVKRVKKWGQKLLHDQRDRDSSDSRSNRRNRDIYYLYG</sequence>